<evidence type="ECO:0000313" key="3">
    <source>
        <dbReference type="Proteomes" id="UP000501602"/>
    </source>
</evidence>
<dbReference type="Pfam" id="PF00534">
    <property type="entry name" value="Glycos_transf_1"/>
    <property type="match status" value="1"/>
</dbReference>
<proteinExistence type="predicted"/>
<feature type="domain" description="Glycosyl transferase family 1" evidence="1">
    <location>
        <begin position="168"/>
        <end position="321"/>
    </location>
</feature>
<dbReference type="KEGG" id="fes:HER31_16485"/>
<organism evidence="2 3">
    <name type="scientific">Ferrimonas lipolytica</name>
    <dbReference type="NCBI Taxonomy" id="2724191"/>
    <lineage>
        <taxon>Bacteria</taxon>
        <taxon>Pseudomonadati</taxon>
        <taxon>Pseudomonadota</taxon>
        <taxon>Gammaproteobacteria</taxon>
        <taxon>Alteromonadales</taxon>
        <taxon>Ferrimonadaceae</taxon>
        <taxon>Ferrimonas</taxon>
    </lineage>
</organism>
<reference evidence="2 3" key="1">
    <citation type="submission" date="2020-04" db="EMBL/GenBank/DDBJ databases">
        <title>Ferrimonas sp. S7 isolated from sea water.</title>
        <authorList>
            <person name="Bae S.S."/>
            <person name="Baek K."/>
        </authorList>
    </citation>
    <scope>NUCLEOTIDE SEQUENCE [LARGE SCALE GENOMIC DNA]</scope>
    <source>
        <strain evidence="2 3">S7</strain>
    </source>
</reference>
<dbReference type="PANTHER" id="PTHR12526:SF626">
    <property type="entry name" value="GLL4300 PROTEIN"/>
    <property type="match status" value="1"/>
</dbReference>
<evidence type="ECO:0000313" key="2">
    <source>
        <dbReference type="EMBL" id="QIZ78355.1"/>
    </source>
</evidence>
<dbReference type="RefSeq" id="WP_168662241.1">
    <property type="nucleotide sequence ID" value="NZ_CP051180.1"/>
</dbReference>
<name>A0A6H1UGX2_9GAMM</name>
<dbReference type="InterPro" id="IPR001296">
    <property type="entry name" value="Glyco_trans_1"/>
</dbReference>
<dbReference type="CDD" id="cd03801">
    <property type="entry name" value="GT4_PimA-like"/>
    <property type="match status" value="1"/>
</dbReference>
<keyword evidence="3" id="KW-1185">Reference proteome</keyword>
<dbReference type="SUPFAM" id="SSF53756">
    <property type="entry name" value="UDP-Glycosyltransferase/glycogen phosphorylase"/>
    <property type="match status" value="1"/>
</dbReference>
<dbReference type="GO" id="GO:0016757">
    <property type="term" value="F:glycosyltransferase activity"/>
    <property type="evidence" value="ECO:0007669"/>
    <property type="project" value="InterPro"/>
</dbReference>
<dbReference type="PANTHER" id="PTHR12526">
    <property type="entry name" value="GLYCOSYLTRANSFERASE"/>
    <property type="match status" value="1"/>
</dbReference>
<dbReference type="Proteomes" id="UP000501602">
    <property type="component" value="Chromosome"/>
</dbReference>
<evidence type="ECO:0000259" key="1">
    <source>
        <dbReference type="Pfam" id="PF00534"/>
    </source>
</evidence>
<dbReference type="GO" id="GO:1901135">
    <property type="term" value="P:carbohydrate derivative metabolic process"/>
    <property type="evidence" value="ECO:0007669"/>
    <property type="project" value="UniProtKB-ARBA"/>
</dbReference>
<protein>
    <submittedName>
        <fullName evidence="2">Glycosyltransferase family 4 protein</fullName>
    </submittedName>
</protein>
<keyword evidence="2" id="KW-0808">Transferase</keyword>
<accession>A0A6H1UGX2</accession>
<gene>
    <name evidence="2" type="ORF">HER31_16485</name>
</gene>
<dbReference type="EMBL" id="CP051180">
    <property type="protein sequence ID" value="QIZ78355.1"/>
    <property type="molecule type" value="Genomic_DNA"/>
</dbReference>
<sequence>MHICHVNLAKGFSGGERQTLNLIKSLSLRKLKQTMVLRADSPLNQHLVGFDVEIIHVNHHLLGHWLGSTLPRDALLHAHDGKAVYWCALQNALYGNRYIITRRVDNPLKNKRLTRRGYAKATKVVCLSNAIATQVAKLSAEIPTQIIPSSYSKFAADPIKVAAIKQQFAGKTIIGQVGKLIHHKGYQLTIEVARNLELSHQQLQFLLFGSGADEQALQQQASGLSNVTFMGHQDEIGHYLAAMEVMLFPSLNEGLGSTILEAWQHQTPVIGSDAGGIPDMIEHQKTGILVAAGDVIALQQGLLQLLQSPQLSKDIVQRATQKLTQFTPESVEQRYYQLYQTLS</sequence>
<dbReference type="Gene3D" id="3.40.50.2000">
    <property type="entry name" value="Glycogen Phosphorylase B"/>
    <property type="match status" value="2"/>
</dbReference>
<dbReference type="AlphaFoldDB" id="A0A6H1UGX2"/>